<gene>
    <name evidence="2" type="ORF">SO26G07_000007</name>
</gene>
<proteinExistence type="predicted"/>
<dbReference type="EMBL" id="MH182503">
    <property type="protein sequence ID" value="AWA44672.1"/>
    <property type="molecule type" value="Genomic_DNA"/>
</dbReference>
<name>A0A678T8T1_SACOF</name>
<organism evidence="2">
    <name type="scientific">Saccharum officinarum</name>
    <name type="common">Sugarcane</name>
    <dbReference type="NCBI Taxonomy" id="4547"/>
    <lineage>
        <taxon>Eukaryota</taxon>
        <taxon>Viridiplantae</taxon>
        <taxon>Streptophyta</taxon>
        <taxon>Embryophyta</taxon>
        <taxon>Tracheophyta</taxon>
        <taxon>Spermatophyta</taxon>
        <taxon>Magnoliopsida</taxon>
        <taxon>Liliopsida</taxon>
        <taxon>Poales</taxon>
        <taxon>Poaceae</taxon>
        <taxon>PACMAD clade</taxon>
        <taxon>Panicoideae</taxon>
        <taxon>Andropogonodae</taxon>
        <taxon>Andropogoneae</taxon>
        <taxon>Saccharinae</taxon>
        <taxon>Saccharum</taxon>
        <taxon>Saccharum officinarum species complex</taxon>
    </lineage>
</organism>
<sequence length="76" mass="7850">MAARRPATMARVVMVALLLLMQFCNVILAARPLLQVAAAGGGRGISEALIMEVLGGPGGNCHKIQAPNFLCPPPSP</sequence>
<evidence type="ECO:0000313" key="2">
    <source>
        <dbReference type="EMBL" id="AWA44672.1"/>
    </source>
</evidence>
<feature type="signal peptide" evidence="1">
    <location>
        <begin position="1"/>
        <end position="29"/>
    </location>
</feature>
<evidence type="ECO:0000256" key="1">
    <source>
        <dbReference type="SAM" id="SignalP"/>
    </source>
</evidence>
<dbReference type="AlphaFoldDB" id="A0A678T8T1"/>
<keyword evidence="1" id="KW-0732">Signal</keyword>
<feature type="chain" id="PRO_5025609961" evidence="1">
    <location>
        <begin position="30"/>
        <end position="76"/>
    </location>
</feature>
<protein>
    <submittedName>
        <fullName evidence="2">Uncharacterized protein</fullName>
    </submittedName>
</protein>
<accession>A0A678T8T1</accession>
<reference evidence="2" key="1">
    <citation type="submission" date="2018-04" db="EMBL/GenBank/DDBJ databases">
        <title>Comparative Analysis of Homologous Sequences of Saccharum officinarum and Saccharum spontaneum Reveals Independent Polyploidization Events.</title>
        <authorList>
            <person name="Sharma A."/>
            <person name="Song J."/>
            <person name="Lin Q."/>
            <person name="Singh R."/>
            <person name="Ramos N."/>
            <person name="Wang K."/>
            <person name="Zhang J."/>
            <person name="Ming R."/>
            <person name="Yu Q."/>
        </authorList>
    </citation>
    <scope>NUCLEOTIDE SEQUENCE</scope>
</reference>